<dbReference type="GO" id="GO:0005975">
    <property type="term" value="P:carbohydrate metabolic process"/>
    <property type="evidence" value="ECO:0007669"/>
    <property type="project" value="InterPro"/>
</dbReference>
<dbReference type="SUPFAM" id="SSF51011">
    <property type="entry name" value="Glycosyl hydrolase domain"/>
    <property type="match status" value="1"/>
</dbReference>
<organism evidence="4 5">
    <name type="scientific">Croceimicrobium hydrocarbonivorans</name>
    <dbReference type="NCBI Taxonomy" id="2761580"/>
    <lineage>
        <taxon>Bacteria</taxon>
        <taxon>Pseudomonadati</taxon>
        <taxon>Bacteroidota</taxon>
        <taxon>Flavobacteriia</taxon>
        <taxon>Flavobacteriales</taxon>
        <taxon>Owenweeksiaceae</taxon>
        <taxon>Croceimicrobium</taxon>
    </lineage>
</organism>
<feature type="compositionally biased region" description="Low complexity" evidence="1">
    <location>
        <begin position="24"/>
        <end position="36"/>
    </location>
</feature>
<gene>
    <name evidence="4" type="ORF">H4K34_07235</name>
</gene>
<dbReference type="PANTHER" id="PTHR47786:SF2">
    <property type="entry name" value="GLYCOSYL HYDROLASE FAMILY 13 CATALYTIC DOMAIN-CONTAINING PROTEIN"/>
    <property type="match status" value="1"/>
</dbReference>
<evidence type="ECO:0000256" key="1">
    <source>
        <dbReference type="SAM" id="MobiDB-lite"/>
    </source>
</evidence>
<evidence type="ECO:0000256" key="2">
    <source>
        <dbReference type="SAM" id="SignalP"/>
    </source>
</evidence>
<dbReference type="EMBL" id="CP060139">
    <property type="protein sequence ID" value="QNR25628.1"/>
    <property type="molecule type" value="Genomic_DNA"/>
</dbReference>
<evidence type="ECO:0000313" key="5">
    <source>
        <dbReference type="Proteomes" id="UP000516305"/>
    </source>
</evidence>
<sequence length="456" mass="51504">MKKITSLLLAASFLASCQNTPAPSEESTTANTNTTKSEGKTTPAWAEHASIYEVNIRQYTPEGTINAFSEHLDRLKELGIKVLWIMPVQPIGKENRKGGLGSYYSISDYTAVNPNFGTLEDFKALVNEAHARDMKVILDWVANHTAFDHPWTQSHPEWYTHDSTGAIIPPVADWSDVADLNYDEKGLWAAMKESMQFWVKEADVDGFRCDVAMMVPMEFWNESRQALDSLKPVFMLAEAEGPEFHSAFDMTYGWEMHHIMNEIAKGEMDFSHFNNYLSKEDSIYAPEDLRMNFVTNHDENSWNGTAYERMGANVHNYFVLCAGMKRSMPLVYSGQEAGLNKRLAFFEKDTINWSDESQYPFYQKVLALKASHPALINGAEQGELEIIETDNPNVYAYGRSKGEEHVIFYMNFGDEAADIQLASDAGNLKNYMNGKSVDASKAHSLKAHDFLILVNN</sequence>
<dbReference type="PROSITE" id="PS51257">
    <property type="entry name" value="PROKAR_LIPOPROTEIN"/>
    <property type="match status" value="1"/>
</dbReference>
<dbReference type="Gene3D" id="3.20.20.80">
    <property type="entry name" value="Glycosidases"/>
    <property type="match status" value="1"/>
</dbReference>
<evidence type="ECO:0000313" key="4">
    <source>
        <dbReference type="EMBL" id="QNR25628.1"/>
    </source>
</evidence>
<dbReference type="Gene3D" id="2.60.40.1180">
    <property type="entry name" value="Golgi alpha-mannosidase II"/>
    <property type="match status" value="1"/>
</dbReference>
<dbReference type="Pfam" id="PF16657">
    <property type="entry name" value="Malt_amylase_C"/>
    <property type="match status" value="1"/>
</dbReference>
<name>A0A7H0VIT0_9FLAO</name>
<dbReference type="Proteomes" id="UP000516305">
    <property type="component" value="Chromosome"/>
</dbReference>
<dbReference type="CDD" id="cd11313">
    <property type="entry name" value="AmyAc_arch_bac_AmyA"/>
    <property type="match status" value="1"/>
</dbReference>
<dbReference type="AlphaFoldDB" id="A0A7H0VIT0"/>
<dbReference type="InterPro" id="IPR013780">
    <property type="entry name" value="Glyco_hydro_b"/>
</dbReference>
<reference evidence="4 5" key="1">
    <citation type="submission" date="2020-08" db="EMBL/GenBank/DDBJ databases">
        <title>Croceimicrobium hydrocarbonivorans gen. nov., sp. nov., a novel marine bacterium isolated from a bacterial consortium that degrades polyethylene terephthalate.</title>
        <authorList>
            <person name="Liu R."/>
        </authorList>
    </citation>
    <scope>NUCLEOTIDE SEQUENCE [LARGE SCALE GENOMIC DNA]</scope>
    <source>
        <strain evidence="4 5">A20-9</strain>
    </source>
</reference>
<dbReference type="KEGG" id="chyd:H4K34_07235"/>
<dbReference type="InterPro" id="IPR017853">
    <property type="entry name" value="GH"/>
</dbReference>
<feature type="region of interest" description="Disordered" evidence="1">
    <location>
        <begin position="19"/>
        <end position="42"/>
    </location>
</feature>
<feature type="signal peptide" evidence="2">
    <location>
        <begin position="1"/>
        <end position="21"/>
    </location>
</feature>
<proteinExistence type="predicted"/>
<dbReference type="SMART" id="SM00642">
    <property type="entry name" value="Aamy"/>
    <property type="match status" value="1"/>
</dbReference>
<dbReference type="InterPro" id="IPR006047">
    <property type="entry name" value="GH13_cat_dom"/>
</dbReference>
<dbReference type="InterPro" id="IPR032091">
    <property type="entry name" value="Malt_amylase-like_C"/>
</dbReference>
<accession>A0A7H0VIT0</accession>
<feature type="chain" id="PRO_5028998074" evidence="2">
    <location>
        <begin position="22"/>
        <end position="456"/>
    </location>
</feature>
<protein>
    <submittedName>
        <fullName evidence="4">Alpha-glucosidase C-terminal domain-containing protein</fullName>
    </submittedName>
</protein>
<keyword evidence="5" id="KW-1185">Reference proteome</keyword>
<dbReference type="SUPFAM" id="SSF51445">
    <property type="entry name" value="(Trans)glycosidases"/>
    <property type="match status" value="1"/>
</dbReference>
<dbReference type="RefSeq" id="WP_210760154.1">
    <property type="nucleotide sequence ID" value="NZ_CP060139.1"/>
</dbReference>
<dbReference type="Pfam" id="PF00128">
    <property type="entry name" value="Alpha-amylase"/>
    <property type="match status" value="2"/>
</dbReference>
<keyword evidence="2" id="KW-0732">Signal</keyword>
<evidence type="ECO:0000259" key="3">
    <source>
        <dbReference type="SMART" id="SM00642"/>
    </source>
</evidence>
<dbReference type="PANTHER" id="PTHR47786">
    <property type="entry name" value="ALPHA-1,4-GLUCAN:MALTOSE-1-PHOSPHATE MALTOSYLTRANSFERASE"/>
    <property type="match status" value="1"/>
</dbReference>
<feature type="domain" description="Glycosyl hydrolase family 13 catalytic" evidence="3">
    <location>
        <begin position="7"/>
        <end position="369"/>
    </location>
</feature>